<protein>
    <recommendedName>
        <fullName evidence="10">Geminin</fullName>
    </recommendedName>
</protein>
<keyword evidence="7" id="KW-1133">Transmembrane helix</keyword>
<dbReference type="PANTHER" id="PTHR13372:SF5">
    <property type="entry name" value="GEMININ"/>
    <property type="match status" value="1"/>
</dbReference>
<dbReference type="GO" id="GO:0045786">
    <property type="term" value="P:negative regulation of cell cycle"/>
    <property type="evidence" value="ECO:0007669"/>
    <property type="project" value="TreeGrafter"/>
</dbReference>
<dbReference type="SUPFAM" id="SSF111469">
    <property type="entry name" value="Geminin coiled-coil domain"/>
    <property type="match status" value="1"/>
</dbReference>
<evidence type="ECO:0000256" key="5">
    <source>
        <dbReference type="ARBA" id="ARBA00023306"/>
    </source>
</evidence>
<accession>A0A9P0HP75</accession>
<evidence type="ECO:0000256" key="4">
    <source>
        <dbReference type="ARBA" id="ARBA00023242"/>
    </source>
</evidence>
<name>A0A9P0HP75_NEZVI</name>
<organism evidence="8 9">
    <name type="scientific">Nezara viridula</name>
    <name type="common">Southern green stink bug</name>
    <name type="synonym">Cimex viridulus</name>
    <dbReference type="NCBI Taxonomy" id="85310"/>
    <lineage>
        <taxon>Eukaryota</taxon>
        <taxon>Metazoa</taxon>
        <taxon>Ecdysozoa</taxon>
        <taxon>Arthropoda</taxon>
        <taxon>Hexapoda</taxon>
        <taxon>Insecta</taxon>
        <taxon>Pterygota</taxon>
        <taxon>Neoptera</taxon>
        <taxon>Paraneoptera</taxon>
        <taxon>Hemiptera</taxon>
        <taxon>Heteroptera</taxon>
        <taxon>Panheteroptera</taxon>
        <taxon>Pentatomomorpha</taxon>
        <taxon>Pentatomoidea</taxon>
        <taxon>Pentatomidae</taxon>
        <taxon>Pentatominae</taxon>
        <taxon>Nezara</taxon>
    </lineage>
</organism>
<dbReference type="EMBL" id="OV725082">
    <property type="protein sequence ID" value="CAH1405719.1"/>
    <property type="molecule type" value="Genomic_DNA"/>
</dbReference>
<feature type="transmembrane region" description="Helical" evidence="7">
    <location>
        <begin position="25"/>
        <end position="46"/>
    </location>
</feature>
<evidence type="ECO:0000256" key="2">
    <source>
        <dbReference type="ARBA" id="ARBA00007979"/>
    </source>
</evidence>
<keyword evidence="7" id="KW-0472">Membrane</keyword>
<comment type="subcellular location">
    <subcellularLocation>
        <location evidence="1">Nucleus</location>
    </subcellularLocation>
</comment>
<comment type="similarity">
    <text evidence="2">Belongs to the geminin family.</text>
</comment>
<dbReference type="Gene3D" id="1.20.5.1180">
    <property type="entry name" value="Geminin coiled-coil domain"/>
    <property type="match status" value="1"/>
</dbReference>
<evidence type="ECO:0000256" key="6">
    <source>
        <dbReference type="SAM" id="Coils"/>
    </source>
</evidence>
<dbReference type="OrthoDB" id="10043826at2759"/>
<dbReference type="InterPro" id="IPR022786">
    <property type="entry name" value="Geminin/Multicilin"/>
</dbReference>
<evidence type="ECO:0000313" key="9">
    <source>
        <dbReference type="Proteomes" id="UP001152798"/>
    </source>
</evidence>
<proteinExistence type="inferred from homology"/>
<evidence type="ECO:0000256" key="7">
    <source>
        <dbReference type="SAM" id="Phobius"/>
    </source>
</evidence>
<dbReference type="AlphaFoldDB" id="A0A9P0HP75"/>
<dbReference type="PANTHER" id="PTHR13372">
    <property type="entry name" value="GEMININ"/>
    <property type="match status" value="1"/>
</dbReference>
<evidence type="ECO:0000256" key="1">
    <source>
        <dbReference type="ARBA" id="ARBA00004123"/>
    </source>
</evidence>
<dbReference type="GO" id="GO:0008156">
    <property type="term" value="P:negative regulation of DNA replication"/>
    <property type="evidence" value="ECO:0007669"/>
    <property type="project" value="TreeGrafter"/>
</dbReference>
<keyword evidence="7" id="KW-0812">Transmembrane</keyword>
<dbReference type="GO" id="GO:0005634">
    <property type="term" value="C:nucleus"/>
    <property type="evidence" value="ECO:0007669"/>
    <property type="project" value="UniProtKB-SubCell"/>
</dbReference>
<evidence type="ECO:0008006" key="10">
    <source>
        <dbReference type="Google" id="ProtNLM"/>
    </source>
</evidence>
<gene>
    <name evidence="8" type="ORF">NEZAVI_LOCUS13863</name>
</gene>
<dbReference type="Proteomes" id="UP001152798">
    <property type="component" value="Chromosome 6"/>
</dbReference>
<keyword evidence="9" id="KW-1185">Reference proteome</keyword>
<keyword evidence="4" id="KW-0539">Nucleus</keyword>
<sequence>MCTVHCTVIIDSNGGKTHKQYVSRYCLFLVRCKLILSCLRVIYFLYDIFYFEMKTEKAIKNLEAENVSSEKKIVKGQRRTLRPLQKAAGDKENLVGAGLSAKQMPGKEVKEVTIVVADSKVVKRTKTIKPNSQKPVITEEDLTSEDGPSEGYWEILAERRRVALDAALKENEELHQRIALLEEENAQCKLLLDETRHLVETLTEVINEQPAADETEDAEE</sequence>
<dbReference type="Pfam" id="PF07412">
    <property type="entry name" value="Geminin"/>
    <property type="match status" value="1"/>
</dbReference>
<keyword evidence="3 6" id="KW-0175">Coiled coil</keyword>
<keyword evidence="5" id="KW-0131">Cell cycle</keyword>
<feature type="coiled-coil region" evidence="6">
    <location>
        <begin position="52"/>
        <end position="79"/>
    </location>
</feature>
<evidence type="ECO:0000313" key="8">
    <source>
        <dbReference type="EMBL" id="CAH1405719.1"/>
    </source>
</evidence>
<feature type="coiled-coil region" evidence="6">
    <location>
        <begin position="164"/>
        <end position="191"/>
    </location>
</feature>
<reference evidence="8" key="1">
    <citation type="submission" date="2022-01" db="EMBL/GenBank/DDBJ databases">
        <authorList>
            <person name="King R."/>
        </authorList>
    </citation>
    <scope>NUCLEOTIDE SEQUENCE</scope>
</reference>
<evidence type="ECO:0000256" key="3">
    <source>
        <dbReference type="ARBA" id="ARBA00023054"/>
    </source>
</evidence>